<evidence type="ECO:0000259" key="4">
    <source>
        <dbReference type="Pfam" id="PF10502"/>
    </source>
</evidence>
<evidence type="ECO:0000256" key="2">
    <source>
        <dbReference type="ARBA" id="ARBA00029906"/>
    </source>
</evidence>
<name>A0A4Q9FRU1_9FLAO</name>
<dbReference type="PRINTS" id="PR00727">
    <property type="entry name" value="LEADERPTASE"/>
</dbReference>
<keyword evidence="6" id="KW-1185">Reference proteome</keyword>
<feature type="transmembrane region" description="Helical" evidence="3">
    <location>
        <begin position="9"/>
        <end position="30"/>
    </location>
</feature>
<evidence type="ECO:0000313" key="5">
    <source>
        <dbReference type="EMBL" id="TBN17576.1"/>
    </source>
</evidence>
<keyword evidence="3" id="KW-1133">Transmembrane helix</keyword>
<dbReference type="RefSeq" id="WP_130935867.1">
    <property type="nucleotide sequence ID" value="NZ_BMEE01000001.1"/>
</dbReference>
<dbReference type="InterPro" id="IPR019533">
    <property type="entry name" value="Peptidase_S26"/>
</dbReference>
<dbReference type="GO" id="GO:0004252">
    <property type="term" value="F:serine-type endopeptidase activity"/>
    <property type="evidence" value="ECO:0007669"/>
    <property type="project" value="InterPro"/>
</dbReference>
<dbReference type="OrthoDB" id="9802919at2"/>
<reference evidence="5 6" key="1">
    <citation type="journal article" date="2015" name="Int. J. Syst. Evol. Microbiol.">
        <title>Hyunsoonleella pacifica sp. nov., isolated from seawater of South Pacific Gyre.</title>
        <authorList>
            <person name="Gao X."/>
            <person name="Zhang Z."/>
            <person name="Dai X."/>
            <person name="Zhang X.H."/>
        </authorList>
    </citation>
    <scope>NUCLEOTIDE SEQUENCE [LARGE SCALE GENOMIC DNA]</scope>
    <source>
        <strain evidence="5 6">SW033</strain>
    </source>
</reference>
<dbReference type="EMBL" id="SIRS01000002">
    <property type="protein sequence ID" value="TBN17576.1"/>
    <property type="molecule type" value="Genomic_DNA"/>
</dbReference>
<gene>
    <name evidence="5" type="ORF">EYD46_04475</name>
</gene>
<organism evidence="5 6">
    <name type="scientific">Hyunsoonleella pacifica</name>
    <dbReference type="NCBI Taxonomy" id="1080224"/>
    <lineage>
        <taxon>Bacteria</taxon>
        <taxon>Pseudomonadati</taxon>
        <taxon>Bacteroidota</taxon>
        <taxon>Flavobacteriia</taxon>
        <taxon>Flavobacteriales</taxon>
        <taxon>Flavobacteriaceae</taxon>
    </lineage>
</organism>
<accession>A0A4Q9FRU1</accession>
<keyword evidence="3" id="KW-0812">Transmembrane</keyword>
<keyword evidence="3" id="KW-0472">Membrane</keyword>
<dbReference type="Proteomes" id="UP000292372">
    <property type="component" value="Unassembled WGS sequence"/>
</dbReference>
<evidence type="ECO:0000256" key="1">
    <source>
        <dbReference type="ARBA" id="ARBA00019232"/>
    </source>
</evidence>
<feature type="domain" description="Peptidase S26" evidence="4">
    <location>
        <begin position="9"/>
        <end position="125"/>
    </location>
</feature>
<dbReference type="Pfam" id="PF10502">
    <property type="entry name" value="Peptidase_S26"/>
    <property type="match status" value="1"/>
</dbReference>
<dbReference type="GO" id="GO:0006465">
    <property type="term" value="P:signal peptide processing"/>
    <property type="evidence" value="ECO:0007669"/>
    <property type="project" value="InterPro"/>
</dbReference>
<sequence length="133" mass="15289">MKAGLRNSLIGIVGLFILLKITGVFTYYHLPSSSNEPNLPLNSYIFGSNLIKPKSYDFAYFKFSDSLKGNTIVKRLIAEPGDKLECRNGRYYVNSKKLDSQIDLRFSYKVDKSVYDTLLFPKFKDDKSFKHIL</sequence>
<dbReference type="InterPro" id="IPR000223">
    <property type="entry name" value="Pept_S26A_signal_pept_1"/>
</dbReference>
<dbReference type="InterPro" id="IPR036286">
    <property type="entry name" value="LexA/Signal_pep-like_sf"/>
</dbReference>
<evidence type="ECO:0000313" key="6">
    <source>
        <dbReference type="Proteomes" id="UP000292372"/>
    </source>
</evidence>
<protein>
    <recommendedName>
        <fullName evidence="1">Signal peptidase I</fullName>
    </recommendedName>
    <alternativeName>
        <fullName evidence="2">Leader peptidase I</fullName>
    </alternativeName>
</protein>
<proteinExistence type="predicted"/>
<comment type="caution">
    <text evidence="5">The sequence shown here is derived from an EMBL/GenBank/DDBJ whole genome shotgun (WGS) entry which is preliminary data.</text>
</comment>
<dbReference type="SUPFAM" id="SSF51306">
    <property type="entry name" value="LexA/Signal peptidase"/>
    <property type="match status" value="1"/>
</dbReference>
<dbReference type="GO" id="GO:0016020">
    <property type="term" value="C:membrane"/>
    <property type="evidence" value="ECO:0007669"/>
    <property type="project" value="InterPro"/>
</dbReference>
<dbReference type="Gene3D" id="2.10.109.10">
    <property type="entry name" value="Umud Fragment, subunit A"/>
    <property type="match status" value="1"/>
</dbReference>
<dbReference type="AlphaFoldDB" id="A0A4Q9FRU1"/>
<evidence type="ECO:0000256" key="3">
    <source>
        <dbReference type="SAM" id="Phobius"/>
    </source>
</evidence>